<organism evidence="2 3">
    <name type="scientific">Streptomyces aurantiogriseus</name>
    <dbReference type="NCBI Taxonomy" id="66870"/>
    <lineage>
        <taxon>Bacteria</taxon>
        <taxon>Bacillati</taxon>
        <taxon>Actinomycetota</taxon>
        <taxon>Actinomycetes</taxon>
        <taxon>Kitasatosporales</taxon>
        <taxon>Streptomycetaceae</taxon>
        <taxon>Streptomyces</taxon>
    </lineage>
</organism>
<proteinExistence type="predicted"/>
<protein>
    <submittedName>
        <fullName evidence="2">Uncharacterized protein</fullName>
    </submittedName>
</protein>
<name>A0A918FPW1_9ACTN</name>
<feature type="compositionally biased region" description="Gly residues" evidence="1">
    <location>
        <begin position="48"/>
        <end position="63"/>
    </location>
</feature>
<reference evidence="2" key="2">
    <citation type="submission" date="2020-09" db="EMBL/GenBank/DDBJ databases">
        <authorList>
            <person name="Sun Q."/>
            <person name="Ohkuma M."/>
        </authorList>
    </citation>
    <scope>NUCLEOTIDE SEQUENCE</scope>
    <source>
        <strain evidence="2">JCM 4346</strain>
    </source>
</reference>
<dbReference type="AlphaFoldDB" id="A0A918FPW1"/>
<gene>
    <name evidence="2" type="ORF">GCM10010251_96950</name>
</gene>
<comment type="caution">
    <text evidence="2">The sequence shown here is derived from an EMBL/GenBank/DDBJ whole genome shotgun (WGS) entry which is preliminary data.</text>
</comment>
<evidence type="ECO:0000313" key="2">
    <source>
        <dbReference type="EMBL" id="GGR65089.1"/>
    </source>
</evidence>
<keyword evidence="3" id="KW-1185">Reference proteome</keyword>
<dbReference type="RefSeq" id="WP_189944416.1">
    <property type="nucleotide sequence ID" value="NZ_BMSX01000056.1"/>
</dbReference>
<accession>A0A918FPW1</accession>
<evidence type="ECO:0000256" key="1">
    <source>
        <dbReference type="SAM" id="MobiDB-lite"/>
    </source>
</evidence>
<feature type="compositionally biased region" description="Basic and acidic residues" evidence="1">
    <location>
        <begin position="81"/>
        <end position="92"/>
    </location>
</feature>
<dbReference type="EMBL" id="BMSX01000056">
    <property type="protein sequence ID" value="GGR65089.1"/>
    <property type="molecule type" value="Genomic_DNA"/>
</dbReference>
<feature type="region of interest" description="Disordered" evidence="1">
    <location>
        <begin position="48"/>
        <end position="92"/>
    </location>
</feature>
<sequence>MEFLARLVLGQAPAVVAAHVPLPDLGRGVVGEVGGDLVRAEVGGQRGAGGTFGQGALGHGGLSGMARHRQANRYRVGVGGEGEKGAERQRPT</sequence>
<evidence type="ECO:0000313" key="3">
    <source>
        <dbReference type="Proteomes" id="UP000658320"/>
    </source>
</evidence>
<dbReference type="Proteomes" id="UP000658320">
    <property type="component" value="Unassembled WGS sequence"/>
</dbReference>
<reference evidence="2" key="1">
    <citation type="journal article" date="2014" name="Int. J. Syst. Evol. Microbiol.">
        <title>Complete genome sequence of Corynebacterium casei LMG S-19264T (=DSM 44701T), isolated from a smear-ripened cheese.</title>
        <authorList>
            <consortium name="US DOE Joint Genome Institute (JGI-PGF)"/>
            <person name="Walter F."/>
            <person name="Albersmeier A."/>
            <person name="Kalinowski J."/>
            <person name="Ruckert C."/>
        </authorList>
    </citation>
    <scope>NUCLEOTIDE SEQUENCE</scope>
    <source>
        <strain evidence="2">JCM 4346</strain>
    </source>
</reference>